<dbReference type="Pfam" id="PF10324">
    <property type="entry name" value="7TM_GPCR_Srw"/>
    <property type="match status" value="1"/>
</dbReference>
<dbReference type="InterPro" id="IPR002816">
    <property type="entry name" value="TraB/PrgY/GumN_fam"/>
</dbReference>
<comment type="similarity">
    <text evidence="20">Belongs to the amiloride-sensitive sodium channel (TC 1.A.6) family.</text>
</comment>
<dbReference type="Gene3D" id="1.20.1070.10">
    <property type="entry name" value="Rhodopsin 7-helix transmembrane proteins"/>
    <property type="match status" value="1"/>
</dbReference>
<keyword evidence="11 21" id="KW-0378">Hydrolase</keyword>
<keyword evidence="24" id="KW-1185">Reference proteome</keyword>
<evidence type="ECO:0000256" key="20">
    <source>
        <dbReference type="RuleBase" id="RU000679"/>
    </source>
</evidence>
<proteinExistence type="inferred from homology"/>
<evidence type="ECO:0000313" key="24">
    <source>
        <dbReference type="Proteomes" id="UP000095280"/>
    </source>
</evidence>
<keyword evidence="7 21" id="KW-0645">Protease</keyword>
<evidence type="ECO:0000256" key="15">
    <source>
        <dbReference type="ARBA" id="ARBA00023065"/>
    </source>
</evidence>
<comment type="function">
    <text evidence="21">Metalloprotease that acts as a negative regulator of the Wnt signaling pathway.</text>
</comment>
<feature type="transmembrane region" description="Helical" evidence="21">
    <location>
        <begin position="2661"/>
        <end position="2682"/>
    </location>
</feature>
<protein>
    <recommendedName>
        <fullName evidence="21">Metalloprotease TIKI homolog</fullName>
        <ecNumber evidence="21">3.4.-.-</ecNumber>
    </recommendedName>
</protein>
<keyword evidence="14" id="KW-0915">Sodium</keyword>
<dbReference type="EC" id="3.4.-.-" evidence="21"/>
<feature type="transmembrane region" description="Helical" evidence="21">
    <location>
        <begin position="666"/>
        <end position="685"/>
    </location>
</feature>
<evidence type="ECO:0000256" key="3">
    <source>
        <dbReference type="ARBA" id="ARBA00004479"/>
    </source>
</evidence>
<evidence type="ECO:0000256" key="1">
    <source>
        <dbReference type="ARBA" id="ARBA00001941"/>
    </source>
</evidence>
<comment type="cofactor">
    <cofactor evidence="1">
        <name>Co(2+)</name>
        <dbReference type="ChEBI" id="CHEBI:48828"/>
    </cofactor>
</comment>
<organism evidence="24 25">
    <name type="scientific">Macrostomum lignano</name>
    <dbReference type="NCBI Taxonomy" id="282301"/>
    <lineage>
        <taxon>Eukaryota</taxon>
        <taxon>Metazoa</taxon>
        <taxon>Spiralia</taxon>
        <taxon>Lophotrochozoa</taxon>
        <taxon>Platyhelminthes</taxon>
        <taxon>Rhabditophora</taxon>
        <taxon>Macrostomorpha</taxon>
        <taxon>Macrostomida</taxon>
        <taxon>Macrostomidae</taxon>
        <taxon>Macrostomum</taxon>
    </lineage>
</organism>
<dbReference type="GO" id="GO:0008528">
    <property type="term" value="F:G protein-coupled peptide receptor activity"/>
    <property type="evidence" value="ECO:0007669"/>
    <property type="project" value="InterPro"/>
</dbReference>
<evidence type="ECO:0000256" key="17">
    <source>
        <dbReference type="ARBA" id="ARBA00023180"/>
    </source>
</evidence>
<evidence type="ECO:0000256" key="6">
    <source>
        <dbReference type="ARBA" id="ARBA00022461"/>
    </source>
</evidence>
<evidence type="ECO:0000256" key="18">
    <source>
        <dbReference type="ARBA" id="ARBA00023201"/>
    </source>
</evidence>
<dbReference type="SMART" id="SM00186">
    <property type="entry name" value="FBG"/>
    <property type="match status" value="1"/>
</dbReference>
<evidence type="ECO:0000313" key="25">
    <source>
        <dbReference type="WBParaSite" id="maker-uti_cns_0007140-snap-gene-0.2-mRNA-1"/>
    </source>
</evidence>
<keyword evidence="21" id="KW-1003">Cell membrane</keyword>
<feature type="region of interest" description="Disordered" evidence="22">
    <location>
        <begin position="1398"/>
        <end position="1419"/>
    </location>
</feature>
<feature type="transmembrane region" description="Helical" evidence="21">
    <location>
        <begin position="2624"/>
        <end position="2649"/>
    </location>
</feature>
<comment type="subcellular location">
    <subcellularLocation>
        <location evidence="21">Cell membrane</location>
        <topology evidence="21">Single-pass type I membrane protein</topology>
    </subcellularLocation>
    <subcellularLocation>
        <location evidence="2">Membrane</location>
        <topology evidence="2">Multi-pass membrane protein</topology>
    </subcellularLocation>
    <subcellularLocation>
        <location evidence="3">Membrane</location>
        <topology evidence="3">Single-pass type I membrane protein</topology>
    </subcellularLocation>
</comment>
<keyword evidence="13 21" id="KW-0482">Metalloprotease</keyword>
<dbReference type="CDD" id="cd14789">
    <property type="entry name" value="Tiki"/>
    <property type="match status" value="1"/>
</dbReference>
<dbReference type="Pfam" id="PF01963">
    <property type="entry name" value="TraB_PrgY_gumN"/>
    <property type="match status" value="1"/>
</dbReference>
<dbReference type="InterPro" id="IPR036056">
    <property type="entry name" value="Fibrinogen-like_C"/>
</dbReference>
<evidence type="ECO:0000256" key="21">
    <source>
        <dbReference type="RuleBase" id="RU369069"/>
    </source>
</evidence>
<dbReference type="GO" id="GO:0046872">
    <property type="term" value="F:metal ion binding"/>
    <property type="evidence" value="ECO:0007669"/>
    <property type="project" value="UniProtKB-UniRule"/>
</dbReference>
<evidence type="ECO:0000256" key="5">
    <source>
        <dbReference type="ARBA" id="ARBA00022448"/>
    </source>
</evidence>
<keyword evidence="6 20" id="KW-0894">Sodium channel</keyword>
<feature type="region of interest" description="Disordered" evidence="22">
    <location>
        <begin position="573"/>
        <end position="596"/>
    </location>
</feature>
<dbReference type="PROSITE" id="PS51406">
    <property type="entry name" value="FIBRINOGEN_C_2"/>
    <property type="match status" value="1"/>
</dbReference>
<keyword evidence="21" id="KW-0879">Wnt signaling pathway</keyword>
<keyword evidence="19 20" id="KW-0407">Ion channel</keyword>
<dbReference type="SUPFAM" id="SSF81321">
    <property type="entry name" value="Family A G protein-coupled receptor-like"/>
    <property type="match status" value="1"/>
</dbReference>
<dbReference type="InterPro" id="IPR040230">
    <property type="entry name" value="TIKI1/2-like"/>
</dbReference>
<comment type="similarity">
    <text evidence="4 21">Belongs to the TIKI family.</text>
</comment>
<evidence type="ECO:0000256" key="16">
    <source>
        <dbReference type="ARBA" id="ARBA00023136"/>
    </source>
</evidence>
<keyword evidence="8 20" id="KW-0812">Transmembrane</keyword>
<reference evidence="25" key="1">
    <citation type="submission" date="2016-11" db="UniProtKB">
        <authorList>
            <consortium name="WormBaseParasite"/>
        </authorList>
    </citation>
    <scope>IDENTIFICATION</scope>
</reference>
<keyword evidence="17" id="KW-0325">Glycoprotein</keyword>
<evidence type="ECO:0000256" key="14">
    <source>
        <dbReference type="ARBA" id="ARBA00023053"/>
    </source>
</evidence>
<evidence type="ECO:0000256" key="2">
    <source>
        <dbReference type="ARBA" id="ARBA00004141"/>
    </source>
</evidence>
<evidence type="ECO:0000256" key="8">
    <source>
        <dbReference type="ARBA" id="ARBA00022692"/>
    </source>
</evidence>
<keyword evidence="9 21" id="KW-0479">Metal-binding</keyword>
<dbReference type="GO" id="GO:0006508">
    <property type="term" value="P:proteolysis"/>
    <property type="evidence" value="ECO:0007669"/>
    <property type="project" value="UniProtKB-KW"/>
</dbReference>
<evidence type="ECO:0000256" key="4">
    <source>
        <dbReference type="ARBA" id="ARBA00008261"/>
    </source>
</evidence>
<dbReference type="InterPro" id="IPR001873">
    <property type="entry name" value="ENaC"/>
</dbReference>
<dbReference type="InterPro" id="IPR019427">
    <property type="entry name" value="7TM_GPCR_serpentine_rcpt_Srw"/>
</dbReference>
<dbReference type="Gene3D" id="3.90.215.10">
    <property type="entry name" value="Gamma Fibrinogen, chain A, domain 1"/>
    <property type="match status" value="1"/>
</dbReference>
<dbReference type="Pfam" id="PF00147">
    <property type="entry name" value="Fibrinogen_C"/>
    <property type="match status" value="1"/>
</dbReference>
<evidence type="ECO:0000256" key="11">
    <source>
        <dbReference type="ARBA" id="ARBA00022801"/>
    </source>
</evidence>
<keyword evidence="18 20" id="KW-0739">Sodium transport</keyword>
<dbReference type="Pfam" id="PF00858">
    <property type="entry name" value="ASC"/>
    <property type="match status" value="1"/>
</dbReference>
<dbReference type="PANTHER" id="PTHR31120:SF6">
    <property type="entry name" value="METALLOPROTEASE TIKI HOMOLOG"/>
    <property type="match status" value="1"/>
</dbReference>
<feature type="region of interest" description="Disordered" evidence="22">
    <location>
        <begin position="2330"/>
        <end position="2368"/>
    </location>
</feature>
<name>A0A1I8HN87_9PLAT</name>
<evidence type="ECO:0000256" key="7">
    <source>
        <dbReference type="ARBA" id="ARBA00022670"/>
    </source>
</evidence>
<evidence type="ECO:0000256" key="9">
    <source>
        <dbReference type="ARBA" id="ARBA00022723"/>
    </source>
</evidence>
<dbReference type="PANTHER" id="PTHR31120">
    <property type="entry name" value="METALLOPROTEASE TIKI"/>
    <property type="match status" value="1"/>
</dbReference>
<dbReference type="Proteomes" id="UP000095280">
    <property type="component" value="Unplaced"/>
</dbReference>
<dbReference type="SUPFAM" id="SSF56496">
    <property type="entry name" value="Fibrinogen C-terminal domain-like"/>
    <property type="match status" value="1"/>
</dbReference>
<keyword evidence="10 21" id="KW-0732">Signal</keyword>
<dbReference type="InterPro" id="IPR002181">
    <property type="entry name" value="Fibrinogen_a/b/g_C_dom"/>
</dbReference>
<comment type="caution">
    <text evidence="21">Lacks conserved residue(s) required for the propagation of feature annotation.</text>
</comment>
<evidence type="ECO:0000256" key="12">
    <source>
        <dbReference type="ARBA" id="ARBA00022989"/>
    </source>
</evidence>
<evidence type="ECO:0000256" key="19">
    <source>
        <dbReference type="ARBA" id="ARBA00023303"/>
    </source>
</evidence>
<feature type="transmembrane region" description="Helical" evidence="21">
    <location>
        <begin position="2702"/>
        <end position="2724"/>
    </location>
</feature>
<dbReference type="GO" id="GO:0005272">
    <property type="term" value="F:sodium channel activity"/>
    <property type="evidence" value="ECO:0007669"/>
    <property type="project" value="UniProtKB-KW"/>
</dbReference>
<keyword evidence="16 21" id="KW-0472">Membrane</keyword>
<keyword evidence="15 20" id="KW-0406">Ion transport</keyword>
<feature type="transmembrane region" description="Helical" evidence="21">
    <location>
        <begin position="762"/>
        <end position="780"/>
    </location>
</feature>
<sequence length="2734" mass="299936">GVGVADSAVAIAHAENAVLAVAVRHAGGLFVGKLGPVRAVKTASLAYLHKAAILLPVQAWLSSTSAHGLSRLSGQRPIYIKLIWLLAFTSFMTIFVIQVQVFVKKYHEKPQTTTLQEDSVEFEFPDLVICSTNIVSEDSQQVLEINSYVNKTKEMLGEPHREDMARSFAQSLTATLPYRLLSDSFGHKADQMVIINSINGFGGERVHFSTFHSPSELNCVRFEPTDEQREALSIENNFLHIILFLDATFYKFPKTSKISPVPMKDQPGYDFLSWDLDGGLNFQDSNAINLYFAKRGHYPSPDSVLQLSSGKVYTINLEMEKLTLSKGMQCLPDPEPMRIVSPYNGSETAYQYSQYLCRSERINELLMEQSGCVNHLLPRSKRFESALGCMNASWVHERNLTLAKYIALLKIFESIDQKDIQQYCNERRPCKTSSYTYAYSFGAWPRIYSTNQASILNKILELVNKSNKKHPGYVDLASILMEMLDNMTTERSLIASNYMQDQLMRIKVKAGKSFGPTVTIERSYELANLVSDTGGILGLYMGCSLLTVLEVLELLHDCLLGCCSVGTGAVAPRTGDDEEDKNDPAGRGTRVNADASGNTGCLNTTLVEPFDILQQQNRFLPGQWTDAVFSQRLGQFRRTLLATVAPTCACSTATASTASNGFKSKALLLLLLLLRLRLLIIIYALRRIGYWQYTRRRWQRLRRDPTKLNSWRRYRFDFGGIFQFTGSQRNGCRWASKTPVSTDQKLEAQASEADQKRTPRKVVNAIGILLLIFIIFIVIGSGKQIAAATVIGIGFYCRFNLGIIDCSWNFFYNWLARDIVVYNIVSITNRQPASFPSSLRSDSEHGRHRGNSSSGFFGFFRRNFTSSFGATRQSQSRLKIFVCCSPKQRLQRRLWSLTIIRAIYQTLRLTSIRRFIVRFLSAPGQVLISTSFRPGGQQATASWTATVGCERVGDGVGRFNWELRFRLKQLLLAMKLTAKWSQPLQLLLCQLLTAVISAKDTSAVTGGSYHRVTSGFIDIRSYVSSKVLNETGLRSNVHCLWKCWATSCAVAIVKETAIPECQIIVINHASEPSLSNGSFVAREIRLEDGVQIWKAYDFEQQMLRGSDAGRLLKYLASKNVTLNRVNIPNNSVKIFAAFLQHQPTVSSLIGCVDKCSEVPACRGIVFNSSNCSLLTDYPLCRWFEQPPGNSALDVYEFYTVSTQQCFETVNLRVSDELSFDRLWAEYKTGFGTYHGNYFAGLEWLHNRTSAQPSNNRLRVDLLYWNDTYIYAYYLNVLILAESTNYTFSAYTYVPAGGLGDCLLRGSNLQFMTRDRGSSRCANCAITYQQPHWHNCCHNSGPFGKYFNYPTALAADRAKGIVWAYNAPTNITDGWRCKLLVAVGSVKIQKLVCKGKKDKTGESNAYPAVSTDPTDSDNVGSGAAGGGGTFVYRSNDSRLLVAAGGGGGSAVFFDVCAASADAGGGGGGFSGGGAGSTQQAGGGGGGSFCSGNGCSATTGCNTVDAGRAVVTPVASLSTPHPPTPAPTAQTRSSYLWRIDHSPPAYLLGTIHVPYTAVWDSLSPTVLRVLDSVQSVHPELDLTRPETLAELTRCQMIEDDRTQLEDLLPDGMVDRALSAQTSGWRRRRPIWLALNLASLTPADLAAFGTAPMDVHLTQRAARRGQQVLPLESAQDQCRPLNSVPRDEAALALRLTLQHLEQRLEANQFNGGNKTSDLVSDYRCGRLGPAVVNASFLPDEAVRSLSGRELLLYQRLARRLRRSLMRLRDLRMAERIQRRLGLEEGQSMLFAVGVGHLLPSEHSVVAHLRSANFSLQLLPWNDTEQRLDGISGTFGPSNNRRPIEFPSYPNSRWSIRKVRISFRAVEAADVFVNEAIEASFANAIKLLSNKMIAGRSNLKIRSAMEKVDSRSTRAMQHWLPGDSSRMATSTTTFLAQEATSMVVIATRQARLVNRRLAVSGAKMQASLSQLTVQRSHTANSVASQKSLTWTEQLTQQRFGWQSLADVPVGQREAGVTSCGNQQAGERRSIPSNHPSFVINVAVVSISLILSINDGLIAESNAPWRPADHQRCRLQHPPAVNADIAECNAAAATPAPRATPPRRVAARKRHLSIFKLPLRHSWPTNRHRIRDAGIAQIAENVRIWFAGLKEVGPVPAQSQFGTDCQQLSGGAAQAKIVQPDHTVRPAMAPPLMPVRSGGIGDPHPAGVPDEGAEVSDIVRGGQLVHPLGVAEVFVPRLVETFLEKHLTLVENGNTRSSAAVEQRAVGEAVNALAAPVHTDIQRNVVSARDGGLEAPPDVEGGRGGRVRTCDGTANAALKLVQPLTGGLLLQHASPDETRVCDTGPDDAGINPTDRSRREAPSRPDGSAQLGKAAFCPTDDVIKVLRPAQVMPHGLTSAPIAGWTTPEQQVEDDLPRSDVGGKIVLLEGVFPLRGETHGGGGRARSTTKGGRAVVQVSQEMDTRLASASSSWASSLKARMTLPLAFRIASTLMSRASFSQRKSSIMPIDASIWAVVSVPLAARTQILNFGSVATLAYVPALASFGLLGSSEGSVRSSGCCLFRSEPAEVLSSRLRRLTTWKPRGSGRPPVHTLQDQGAGGRLRAWDTGARSNANDDSMHQTTAETQRMTFILTGCTGTAVCCFGIVANLLSLAVLTKKCMRSSNTNLYLCALAVADTMVLLMSTLVFLKNTRTDFDSPEFLVWSDFPAMPYIYMYSHAMNLLFQATTGAARYANFSKEDS</sequence>
<comment type="cofactor">
    <cofactor evidence="21">
        <name>Mn(2+)</name>
        <dbReference type="ChEBI" id="CHEBI:29035"/>
    </cofactor>
    <cofactor evidence="21">
        <name>Co(2+)</name>
        <dbReference type="ChEBI" id="CHEBI:48828"/>
    </cofactor>
    <text evidence="21">Divalent metal cations. Mn(2+) or Co(2+).</text>
</comment>
<feature type="domain" description="Fibrinogen C-terminal" evidence="23">
    <location>
        <begin position="1162"/>
        <end position="1364"/>
    </location>
</feature>
<feature type="transmembrane region" description="Helical" evidence="21">
    <location>
        <begin position="82"/>
        <end position="103"/>
    </location>
</feature>
<accession>A0A1I8HN87</accession>
<dbReference type="InterPro" id="IPR014716">
    <property type="entry name" value="Fibrinogen_a/b/g_C_1"/>
</dbReference>
<keyword evidence="12 21" id="KW-1133">Transmembrane helix</keyword>
<dbReference type="GO" id="GO:0016055">
    <property type="term" value="P:Wnt signaling pathway"/>
    <property type="evidence" value="ECO:0007669"/>
    <property type="project" value="UniProtKB-KW"/>
</dbReference>
<keyword evidence="5 20" id="KW-0813">Transport</keyword>
<dbReference type="GO" id="GO:0005886">
    <property type="term" value="C:plasma membrane"/>
    <property type="evidence" value="ECO:0007669"/>
    <property type="project" value="UniProtKB-SubCell"/>
</dbReference>
<dbReference type="GO" id="GO:0030178">
    <property type="term" value="P:negative regulation of Wnt signaling pathway"/>
    <property type="evidence" value="ECO:0007669"/>
    <property type="project" value="UniProtKB-UniRule"/>
</dbReference>
<evidence type="ECO:0000256" key="10">
    <source>
        <dbReference type="ARBA" id="ARBA00022729"/>
    </source>
</evidence>
<dbReference type="GO" id="GO:0004222">
    <property type="term" value="F:metalloendopeptidase activity"/>
    <property type="evidence" value="ECO:0007669"/>
    <property type="project" value="UniProtKB-UniRule"/>
</dbReference>
<evidence type="ECO:0000259" key="23">
    <source>
        <dbReference type="PROSITE" id="PS51406"/>
    </source>
</evidence>
<dbReference type="Gene3D" id="1.10.287.770">
    <property type="entry name" value="YojJ-like"/>
    <property type="match status" value="1"/>
</dbReference>
<evidence type="ECO:0000256" key="13">
    <source>
        <dbReference type="ARBA" id="ARBA00023049"/>
    </source>
</evidence>
<evidence type="ECO:0000256" key="22">
    <source>
        <dbReference type="SAM" id="MobiDB-lite"/>
    </source>
</evidence>
<dbReference type="WBParaSite" id="maker-uti_cns_0007140-snap-gene-0.2-mRNA-1">
    <property type="protein sequence ID" value="maker-uti_cns_0007140-snap-gene-0.2-mRNA-1"/>
    <property type="gene ID" value="maker-uti_cns_0007140-snap-gene-0.2"/>
</dbReference>